<gene>
    <name evidence="2" type="ORF">Ccrd_003337</name>
</gene>
<keyword evidence="3" id="KW-1185">Reference proteome</keyword>
<dbReference type="PANTHER" id="PTHR33431:SF12">
    <property type="entry name" value="HIGH MOBILITY GROUP BOX PROTEIN, PUTATIVE (DUF1635)-RELATED"/>
    <property type="match status" value="1"/>
</dbReference>
<protein>
    <submittedName>
        <fullName evidence="2">Uncharacterized protein</fullName>
    </submittedName>
</protein>
<evidence type="ECO:0000313" key="3">
    <source>
        <dbReference type="Proteomes" id="UP000243975"/>
    </source>
</evidence>
<feature type="coiled-coil region" evidence="1">
    <location>
        <begin position="14"/>
        <end position="52"/>
    </location>
</feature>
<dbReference type="Pfam" id="PF07795">
    <property type="entry name" value="DUF1635"/>
    <property type="match status" value="1"/>
</dbReference>
<organism evidence="2 3">
    <name type="scientific">Cynara cardunculus var. scolymus</name>
    <name type="common">Globe artichoke</name>
    <name type="synonym">Cynara scolymus</name>
    <dbReference type="NCBI Taxonomy" id="59895"/>
    <lineage>
        <taxon>Eukaryota</taxon>
        <taxon>Viridiplantae</taxon>
        <taxon>Streptophyta</taxon>
        <taxon>Embryophyta</taxon>
        <taxon>Tracheophyta</taxon>
        <taxon>Spermatophyta</taxon>
        <taxon>Magnoliopsida</taxon>
        <taxon>eudicotyledons</taxon>
        <taxon>Gunneridae</taxon>
        <taxon>Pentapetalae</taxon>
        <taxon>asterids</taxon>
        <taxon>campanulids</taxon>
        <taxon>Asterales</taxon>
        <taxon>Asteraceae</taxon>
        <taxon>Carduoideae</taxon>
        <taxon>Cardueae</taxon>
        <taxon>Carduinae</taxon>
        <taxon>Cynara</taxon>
    </lineage>
</organism>
<dbReference type="Proteomes" id="UP000243975">
    <property type="component" value="Unassembled WGS sequence"/>
</dbReference>
<evidence type="ECO:0000313" key="2">
    <source>
        <dbReference type="EMBL" id="KVH94597.1"/>
    </source>
</evidence>
<dbReference type="STRING" id="59895.A0A118JWH1"/>
<dbReference type="PANTHER" id="PTHR33431">
    <property type="entry name" value="ENABLED-LIKE PROTEIN (DUF1635)"/>
    <property type="match status" value="1"/>
</dbReference>
<sequence length="299" mass="33342">MEEMSSLWSYQESVDELKLKIQYTAQELEAVKARANEEMNRNSESVKQLLQLLKFVCHERDQARDQIQKLFIKIMPPMHNTMMISDCFAIDQLHHLHQSPLSKPAKANSSMAESNSFSDAYNHCLSPVDSLFDPVTSPEFSNMNTNTTLVSANGLHASGSVPKTDHATLMMESMIKGKTLPRKGNLLQAVMEAGPLMETVLAASPVPNWQNMSLSSFHIPTVSGSNNAQNPMSMMILRQSQPFVEMSCGNFSQLTDVRGGGSSILSFDDVNLSDSRRRMVTGCPRSCSFGQIDKRQRFQ</sequence>
<comment type="caution">
    <text evidence="2">The sequence shown here is derived from an EMBL/GenBank/DDBJ whole genome shotgun (WGS) entry which is preliminary data.</text>
</comment>
<dbReference type="EMBL" id="LEKV01004544">
    <property type="protein sequence ID" value="KVH94597.1"/>
    <property type="molecule type" value="Genomic_DNA"/>
</dbReference>
<keyword evidence="1" id="KW-0175">Coiled coil</keyword>
<proteinExistence type="predicted"/>
<accession>A0A118JWH1</accession>
<evidence type="ECO:0000256" key="1">
    <source>
        <dbReference type="SAM" id="Coils"/>
    </source>
</evidence>
<dbReference type="AlphaFoldDB" id="A0A118JWH1"/>
<reference evidence="2 3" key="1">
    <citation type="journal article" date="2016" name="Sci. Rep.">
        <title>The genome sequence of the outbreeding globe artichoke constructed de novo incorporating a phase-aware low-pass sequencing strategy of F1 progeny.</title>
        <authorList>
            <person name="Scaglione D."/>
            <person name="Reyes-Chin-Wo S."/>
            <person name="Acquadro A."/>
            <person name="Froenicke L."/>
            <person name="Portis E."/>
            <person name="Beitel C."/>
            <person name="Tirone M."/>
            <person name="Mauro R."/>
            <person name="Lo Monaco A."/>
            <person name="Mauromicale G."/>
            <person name="Faccioli P."/>
            <person name="Cattivelli L."/>
            <person name="Rieseberg L."/>
            <person name="Michelmore R."/>
            <person name="Lanteri S."/>
        </authorList>
    </citation>
    <scope>NUCLEOTIDE SEQUENCE [LARGE SCALE GENOMIC DNA]</scope>
    <source>
        <strain evidence="2">2C</strain>
    </source>
</reference>
<dbReference type="Gramene" id="KVH94597">
    <property type="protein sequence ID" value="KVH94597"/>
    <property type="gene ID" value="Ccrd_003337"/>
</dbReference>
<name>A0A118JWH1_CYNCS</name>
<dbReference type="InterPro" id="IPR012862">
    <property type="entry name" value="DUF1635"/>
</dbReference>
<dbReference type="OrthoDB" id="778241at2759"/>
<dbReference type="OMA" id="CESGMIT"/>